<comment type="caution">
    <text evidence="2">The sequence shown here is derived from an EMBL/GenBank/DDBJ whole genome shotgun (WGS) entry which is preliminary data.</text>
</comment>
<organism evidence="2 3">
    <name type="scientific">Haematococcus lacustris</name>
    <name type="common">Green alga</name>
    <name type="synonym">Haematococcus pluvialis</name>
    <dbReference type="NCBI Taxonomy" id="44745"/>
    <lineage>
        <taxon>Eukaryota</taxon>
        <taxon>Viridiplantae</taxon>
        <taxon>Chlorophyta</taxon>
        <taxon>core chlorophytes</taxon>
        <taxon>Chlorophyceae</taxon>
        <taxon>CS clade</taxon>
        <taxon>Chlamydomonadales</taxon>
        <taxon>Haematococcaceae</taxon>
        <taxon>Haematococcus</taxon>
    </lineage>
</organism>
<evidence type="ECO:0000256" key="1">
    <source>
        <dbReference type="SAM" id="MobiDB-lite"/>
    </source>
</evidence>
<feature type="non-terminal residue" evidence="2">
    <location>
        <position position="1"/>
    </location>
</feature>
<feature type="region of interest" description="Disordered" evidence="1">
    <location>
        <begin position="14"/>
        <end position="35"/>
    </location>
</feature>
<feature type="compositionally biased region" description="Gly residues" evidence="1">
    <location>
        <begin position="25"/>
        <end position="35"/>
    </location>
</feature>
<keyword evidence="3" id="KW-1185">Reference proteome</keyword>
<protein>
    <submittedName>
        <fullName evidence="2">Uncharacterized protein</fullName>
    </submittedName>
</protein>
<proteinExistence type="predicted"/>
<gene>
    <name evidence="2" type="ORF">HaLaN_23117</name>
</gene>
<dbReference type="AlphaFoldDB" id="A0A699ZS51"/>
<sequence length="35" mass="3849">MRLFRHLAPRSELPTELFDSNSSGSEGGIGQEGSW</sequence>
<name>A0A699ZS51_HAELA</name>
<dbReference type="Proteomes" id="UP000485058">
    <property type="component" value="Unassembled WGS sequence"/>
</dbReference>
<dbReference type="EMBL" id="BLLF01002745">
    <property type="protein sequence ID" value="GFH25191.1"/>
    <property type="molecule type" value="Genomic_DNA"/>
</dbReference>
<evidence type="ECO:0000313" key="2">
    <source>
        <dbReference type="EMBL" id="GFH25191.1"/>
    </source>
</evidence>
<accession>A0A699ZS51</accession>
<reference evidence="2 3" key="1">
    <citation type="submission" date="2020-02" db="EMBL/GenBank/DDBJ databases">
        <title>Draft genome sequence of Haematococcus lacustris strain NIES-144.</title>
        <authorList>
            <person name="Morimoto D."/>
            <person name="Nakagawa S."/>
            <person name="Yoshida T."/>
            <person name="Sawayama S."/>
        </authorList>
    </citation>
    <scope>NUCLEOTIDE SEQUENCE [LARGE SCALE GENOMIC DNA]</scope>
    <source>
        <strain evidence="2 3">NIES-144</strain>
    </source>
</reference>
<evidence type="ECO:0000313" key="3">
    <source>
        <dbReference type="Proteomes" id="UP000485058"/>
    </source>
</evidence>